<reference evidence="2" key="1">
    <citation type="submission" date="2021-06" db="EMBL/GenBank/DDBJ databases">
        <title>New haloarchaea isolates fom saline soil.</title>
        <authorList>
            <person name="Duran-Viseras A."/>
            <person name="Sanchez-Porro C.S."/>
            <person name="Ventosa A."/>
        </authorList>
    </citation>
    <scope>NUCLEOTIDE SEQUENCE</scope>
    <source>
        <strain evidence="2">JCM 18369</strain>
    </source>
</reference>
<evidence type="ECO:0000259" key="1">
    <source>
        <dbReference type="Pfam" id="PF18545"/>
    </source>
</evidence>
<dbReference type="Pfam" id="PF18545">
    <property type="entry name" value="HalOD1"/>
    <property type="match status" value="1"/>
</dbReference>
<comment type="caution">
    <text evidence="2">The sequence shown here is derived from an EMBL/GenBank/DDBJ whole genome shotgun (WGS) entry which is preliminary data.</text>
</comment>
<name>A0AA41G3Q7_9EURY</name>
<organism evidence="2 3">
    <name type="scientific">Haloarcula salina</name>
    <dbReference type="NCBI Taxonomy" id="1429914"/>
    <lineage>
        <taxon>Archaea</taxon>
        <taxon>Methanobacteriati</taxon>
        <taxon>Methanobacteriota</taxon>
        <taxon>Stenosarchaea group</taxon>
        <taxon>Halobacteria</taxon>
        <taxon>Halobacteriales</taxon>
        <taxon>Haloarculaceae</taxon>
        <taxon>Haloarcula</taxon>
    </lineage>
</organism>
<evidence type="ECO:0000313" key="2">
    <source>
        <dbReference type="EMBL" id="MBV0903748.1"/>
    </source>
</evidence>
<dbReference type="AlphaFoldDB" id="A0AA41G3Q7"/>
<dbReference type="Proteomes" id="UP001166304">
    <property type="component" value="Unassembled WGS sequence"/>
</dbReference>
<feature type="domain" description="Halobacterial output" evidence="1">
    <location>
        <begin position="25"/>
        <end position="90"/>
    </location>
</feature>
<evidence type="ECO:0000313" key="3">
    <source>
        <dbReference type="Proteomes" id="UP001166304"/>
    </source>
</evidence>
<protein>
    <recommendedName>
        <fullName evidence="1">Halobacterial output domain-containing protein</fullName>
    </recommendedName>
</protein>
<dbReference type="EMBL" id="JAHQXE010000007">
    <property type="protein sequence ID" value="MBV0903748.1"/>
    <property type="molecule type" value="Genomic_DNA"/>
</dbReference>
<proteinExistence type="predicted"/>
<dbReference type="RefSeq" id="WP_162415087.1">
    <property type="nucleotide sequence ID" value="NZ_JAHQXE010000007.1"/>
</dbReference>
<sequence length="91" mass="9744">MSYEDGTVYVLRDGGTDGDGWVSPRPATEVITDAVVEATDLHVDDIDKLDSYIDTDTLRAVVVDGDEESLTFAVEGHDVTIGRNGAVEVDS</sequence>
<dbReference type="InterPro" id="IPR040624">
    <property type="entry name" value="HalOD1"/>
</dbReference>
<gene>
    <name evidence="2" type="ORF">KTS37_18340</name>
</gene>
<accession>A0AA41G3Q7</accession>
<keyword evidence="3" id="KW-1185">Reference proteome</keyword>